<comment type="caution">
    <text evidence="2">The sequence shown here is derived from an EMBL/GenBank/DDBJ whole genome shotgun (WGS) entry which is preliminary data.</text>
</comment>
<dbReference type="HOGENOM" id="CLU_1809978_0_0_1"/>
<gene>
    <name evidence="2" type="ORF">F443_12473</name>
</gene>
<dbReference type="Proteomes" id="UP000018721">
    <property type="component" value="Unassembled WGS sequence"/>
</dbReference>
<evidence type="ECO:0000313" key="2">
    <source>
        <dbReference type="EMBL" id="ETI42388.1"/>
    </source>
</evidence>
<evidence type="ECO:0000313" key="3">
    <source>
        <dbReference type="Proteomes" id="UP000018721"/>
    </source>
</evidence>
<feature type="region of interest" description="Disordered" evidence="1">
    <location>
        <begin position="122"/>
        <end position="143"/>
    </location>
</feature>
<organism evidence="2 3">
    <name type="scientific">Phytophthora nicotianae P1569</name>
    <dbReference type="NCBI Taxonomy" id="1317065"/>
    <lineage>
        <taxon>Eukaryota</taxon>
        <taxon>Sar</taxon>
        <taxon>Stramenopiles</taxon>
        <taxon>Oomycota</taxon>
        <taxon>Peronosporomycetes</taxon>
        <taxon>Peronosporales</taxon>
        <taxon>Peronosporaceae</taxon>
        <taxon>Phytophthora</taxon>
    </lineage>
</organism>
<sequence>MSVLTPPRSVITIEYMPLSRGAMQFAGLRRPENTIAPHSRHRQQCVRQFRYGVDAIHHEFLSILLRHCPEREPYRSSDHGPTVRYLNSQSSVTSNPFCCLVRRCDAPESTQIGQHLTSNLQAESSSKSSAETPTVSSALATLL</sequence>
<keyword evidence="3" id="KW-1185">Reference proteome</keyword>
<reference evidence="2 3" key="1">
    <citation type="submission" date="2013-11" db="EMBL/GenBank/DDBJ databases">
        <title>The Genome Sequence of Phytophthora parasitica P1569.</title>
        <authorList>
            <consortium name="The Broad Institute Genomics Platform"/>
            <person name="Russ C."/>
            <person name="Tyler B."/>
            <person name="Panabieres F."/>
            <person name="Shan W."/>
            <person name="Tripathy S."/>
            <person name="Grunwald N."/>
            <person name="Machado M."/>
            <person name="Johnson C.S."/>
            <person name="Arredondo F."/>
            <person name="Hong C."/>
            <person name="Coffey M."/>
            <person name="Young S.K."/>
            <person name="Zeng Q."/>
            <person name="Gargeya S."/>
            <person name="Fitzgerald M."/>
            <person name="Abouelleil A."/>
            <person name="Alvarado L."/>
            <person name="Chapman S.B."/>
            <person name="Gainer-Dewar J."/>
            <person name="Goldberg J."/>
            <person name="Griggs A."/>
            <person name="Gujja S."/>
            <person name="Hansen M."/>
            <person name="Howarth C."/>
            <person name="Imamovic A."/>
            <person name="Ireland A."/>
            <person name="Larimer J."/>
            <person name="McCowan C."/>
            <person name="Murphy C."/>
            <person name="Pearson M."/>
            <person name="Poon T.W."/>
            <person name="Priest M."/>
            <person name="Roberts A."/>
            <person name="Saif S."/>
            <person name="Shea T."/>
            <person name="Sykes S."/>
            <person name="Wortman J."/>
            <person name="Nusbaum C."/>
            <person name="Birren B."/>
        </authorList>
    </citation>
    <scope>NUCLEOTIDE SEQUENCE [LARGE SCALE GENOMIC DNA]</scope>
    <source>
        <strain evidence="2 3">P1569</strain>
    </source>
</reference>
<accession>V9EV97</accession>
<evidence type="ECO:0000256" key="1">
    <source>
        <dbReference type="SAM" id="MobiDB-lite"/>
    </source>
</evidence>
<protein>
    <submittedName>
        <fullName evidence="2">Uncharacterized protein</fullName>
    </submittedName>
</protein>
<proteinExistence type="predicted"/>
<name>V9EV97_PHYNI</name>
<dbReference type="EMBL" id="ANIZ01002099">
    <property type="protein sequence ID" value="ETI42388.1"/>
    <property type="molecule type" value="Genomic_DNA"/>
</dbReference>
<dbReference type="AlphaFoldDB" id="V9EV97"/>